<organism evidence="1">
    <name type="scientific">marine sediment metagenome</name>
    <dbReference type="NCBI Taxonomy" id="412755"/>
    <lineage>
        <taxon>unclassified sequences</taxon>
        <taxon>metagenomes</taxon>
        <taxon>ecological metagenomes</taxon>
    </lineage>
</organism>
<dbReference type="InterPro" id="IPR052896">
    <property type="entry name" value="GGT-like_enzyme"/>
</dbReference>
<dbReference type="AlphaFoldDB" id="X1KXD9"/>
<protein>
    <recommendedName>
        <fullName evidence="2">Gamma-glutamyltransferase</fullName>
    </recommendedName>
</protein>
<dbReference type="PANTHER" id="PTHR43881:SF1">
    <property type="entry name" value="GAMMA-GLUTAMYLTRANSPEPTIDASE (AFU_ORTHOLOGUE AFUA_4G13580)"/>
    <property type="match status" value="1"/>
</dbReference>
<evidence type="ECO:0000313" key="1">
    <source>
        <dbReference type="EMBL" id="GAH94839.1"/>
    </source>
</evidence>
<gene>
    <name evidence="1" type="ORF">S03H2_69126</name>
</gene>
<feature type="non-terminal residue" evidence="1">
    <location>
        <position position="104"/>
    </location>
</feature>
<dbReference type="InterPro" id="IPR029055">
    <property type="entry name" value="Ntn_hydrolases_N"/>
</dbReference>
<dbReference type="EMBL" id="BARU01045599">
    <property type="protein sequence ID" value="GAH94839.1"/>
    <property type="molecule type" value="Genomic_DNA"/>
</dbReference>
<name>X1KXD9_9ZZZZ</name>
<dbReference type="Pfam" id="PF01019">
    <property type="entry name" value="G_glu_transpept"/>
    <property type="match status" value="1"/>
</dbReference>
<comment type="caution">
    <text evidence="1">The sequence shown here is derived from an EMBL/GenBank/DDBJ whole genome shotgun (WGS) entry which is preliminary data.</text>
</comment>
<proteinExistence type="predicted"/>
<dbReference type="PANTHER" id="PTHR43881">
    <property type="entry name" value="GAMMA-GLUTAMYLTRANSPEPTIDASE (AFU_ORTHOLOGUE AFUA_4G13580)"/>
    <property type="match status" value="1"/>
</dbReference>
<sequence>MTQFSWEFPYASKRMPIMARNIVATSQPLAAQAGLRMLQKGGNAVDAAIATAIALTVVEPTMNGIGGDAFAIVWDGNELHGLNASGRSPAAWDFEQFSQFKFMP</sequence>
<accession>X1KXD9</accession>
<evidence type="ECO:0008006" key="2">
    <source>
        <dbReference type="Google" id="ProtNLM"/>
    </source>
</evidence>
<dbReference type="SUPFAM" id="SSF56235">
    <property type="entry name" value="N-terminal nucleophile aminohydrolases (Ntn hydrolases)"/>
    <property type="match status" value="1"/>
</dbReference>
<reference evidence="1" key="1">
    <citation type="journal article" date="2014" name="Front. Microbiol.">
        <title>High frequency of phylogenetically diverse reductive dehalogenase-homologous genes in deep subseafloor sedimentary metagenomes.</title>
        <authorList>
            <person name="Kawai M."/>
            <person name="Futagami T."/>
            <person name="Toyoda A."/>
            <person name="Takaki Y."/>
            <person name="Nishi S."/>
            <person name="Hori S."/>
            <person name="Arai W."/>
            <person name="Tsubouchi T."/>
            <person name="Morono Y."/>
            <person name="Uchiyama I."/>
            <person name="Ito T."/>
            <person name="Fujiyama A."/>
            <person name="Inagaki F."/>
            <person name="Takami H."/>
        </authorList>
    </citation>
    <scope>NUCLEOTIDE SEQUENCE</scope>
    <source>
        <strain evidence="1">Expedition CK06-06</strain>
    </source>
</reference>